<feature type="domain" description="C-type lectin" evidence="1">
    <location>
        <begin position="65"/>
        <end position="178"/>
    </location>
</feature>
<dbReference type="InterPro" id="IPR016187">
    <property type="entry name" value="CTDL_fold"/>
</dbReference>
<reference evidence="2" key="1">
    <citation type="journal article" date="2023" name="G3 (Bethesda)">
        <title>A reference genome for the long-term kleptoplast-retaining sea slug Elysia crispata morphotype clarki.</title>
        <authorList>
            <person name="Eastman K.E."/>
            <person name="Pendleton A.L."/>
            <person name="Shaikh M.A."/>
            <person name="Suttiyut T."/>
            <person name="Ogas R."/>
            <person name="Tomko P."/>
            <person name="Gavelis G."/>
            <person name="Widhalm J.R."/>
            <person name="Wisecaver J.H."/>
        </authorList>
    </citation>
    <scope>NUCLEOTIDE SEQUENCE</scope>
    <source>
        <strain evidence="2">ECLA1</strain>
    </source>
</reference>
<dbReference type="SUPFAM" id="SSF56436">
    <property type="entry name" value="C-type lectin-like"/>
    <property type="match status" value="1"/>
</dbReference>
<dbReference type="InterPro" id="IPR001304">
    <property type="entry name" value="C-type_lectin-like"/>
</dbReference>
<dbReference type="InterPro" id="IPR016186">
    <property type="entry name" value="C-type_lectin-like/link_sf"/>
</dbReference>
<organism evidence="2 3">
    <name type="scientific">Elysia crispata</name>
    <name type="common">lettuce slug</name>
    <dbReference type="NCBI Taxonomy" id="231223"/>
    <lineage>
        <taxon>Eukaryota</taxon>
        <taxon>Metazoa</taxon>
        <taxon>Spiralia</taxon>
        <taxon>Lophotrochozoa</taxon>
        <taxon>Mollusca</taxon>
        <taxon>Gastropoda</taxon>
        <taxon>Heterobranchia</taxon>
        <taxon>Euthyneura</taxon>
        <taxon>Panpulmonata</taxon>
        <taxon>Sacoglossa</taxon>
        <taxon>Placobranchoidea</taxon>
        <taxon>Plakobranchidae</taxon>
        <taxon>Elysia</taxon>
    </lineage>
</organism>
<proteinExistence type="predicted"/>
<dbReference type="Proteomes" id="UP001283361">
    <property type="component" value="Unassembled WGS sequence"/>
</dbReference>
<protein>
    <recommendedName>
        <fullName evidence="1">C-type lectin domain-containing protein</fullName>
    </recommendedName>
</protein>
<dbReference type="CDD" id="cd00037">
    <property type="entry name" value="CLECT"/>
    <property type="match status" value="1"/>
</dbReference>
<dbReference type="Pfam" id="PF00024">
    <property type="entry name" value="PAN_1"/>
    <property type="match status" value="1"/>
</dbReference>
<evidence type="ECO:0000313" key="3">
    <source>
        <dbReference type="Proteomes" id="UP001283361"/>
    </source>
</evidence>
<dbReference type="PROSITE" id="PS50041">
    <property type="entry name" value="C_TYPE_LECTIN_2"/>
    <property type="match status" value="1"/>
</dbReference>
<dbReference type="InterPro" id="IPR003609">
    <property type="entry name" value="Pan_app"/>
</dbReference>
<dbReference type="Gene3D" id="3.10.100.10">
    <property type="entry name" value="Mannose-Binding Protein A, subunit A"/>
    <property type="match status" value="1"/>
</dbReference>
<dbReference type="EMBL" id="JAWDGP010000410">
    <property type="protein sequence ID" value="KAK3800851.1"/>
    <property type="molecule type" value="Genomic_DNA"/>
</dbReference>
<accession>A0AAE1EB08</accession>
<name>A0AAE1EB08_9GAST</name>
<sequence length="268" mass="30479">MDLCERTQPIVVLTEYQSFMEPTPVMNLKFCADQNQPQIDMKRITTLAKVLIIGMFFQDGIGCSFQVICHKMTCSTADLECRRRGFDGLAIFKTPEEFNDVVRATVEERSKSSLWVGLKYYPGLPDLLYWIDSTPVASDLPWTSKDRIPRSYATCTLIEKNGFLNSLWFGYRKHAICGNHTKTFKTARGAVHHSLMPANIIYNSRNHHMKSHIECAVLCSSVDDCRAAWFDSKLLTCYLLKSGEYTGLEISPSAKTFVRERYIGGSNK</sequence>
<dbReference type="AlphaFoldDB" id="A0AAE1EB08"/>
<evidence type="ECO:0000313" key="2">
    <source>
        <dbReference type="EMBL" id="KAK3800851.1"/>
    </source>
</evidence>
<comment type="caution">
    <text evidence="2">The sequence shown here is derived from an EMBL/GenBank/DDBJ whole genome shotgun (WGS) entry which is preliminary data.</text>
</comment>
<keyword evidence="3" id="KW-1185">Reference proteome</keyword>
<evidence type="ECO:0000259" key="1">
    <source>
        <dbReference type="PROSITE" id="PS50041"/>
    </source>
</evidence>
<gene>
    <name evidence="2" type="ORF">RRG08_008606</name>
</gene>